<dbReference type="GO" id="GO:0030174">
    <property type="term" value="P:regulation of DNA-templated DNA replication initiation"/>
    <property type="evidence" value="ECO:0000318"/>
    <property type="project" value="GO_Central"/>
</dbReference>
<dbReference type="KEGG" id="ppp:112295080"/>
<gene>
    <name evidence="3" type="primary">LOC112295080</name>
    <name evidence="2" type="ORF">PHYPA_022714</name>
</gene>
<keyword evidence="4" id="KW-1185">Reference proteome</keyword>
<dbReference type="InterPro" id="IPR036390">
    <property type="entry name" value="WH_DNA-bd_sf"/>
</dbReference>
<dbReference type="PaxDb" id="3218-PP1S17_94V6.1"/>
<dbReference type="EnsemblPlants" id="Pp3c18_4420V3.2">
    <property type="protein sequence ID" value="Pp3c18_4420V3.2"/>
    <property type="gene ID" value="Pp3c18_4420"/>
</dbReference>
<dbReference type="InterPro" id="IPR014939">
    <property type="entry name" value="CDT1_Gemini-bd-like"/>
</dbReference>
<accession>A9RMF0</accession>
<evidence type="ECO:0000313" key="3">
    <source>
        <dbReference type="EnsemblPlants" id="Pp3c18_4420V3.1"/>
    </source>
</evidence>
<evidence type="ECO:0000313" key="2">
    <source>
        <dbReference type="EMBL" id="PNR34816.1"/>
    </source>
</evidence>
<evidence type="ECO:0000313" key="4">
    <source>
        <dbReference type="Proteomes" id="UP000006727"/>
    </source>
</evidence>
<dbReference type="EnsemblPlants" id="Pp3c18_4420V3.1">
    <property type="protein sequence ID" value="Pp3c18_4420V3.1"/>
    <property type="gene ID" value="Pp3c18_4420"/>
</dbReference>
<evidence type="ECO:0000259" key="1">
    <source>
        <dbReference type="SMART" id="SM01075"/>
    </source>
</evidence>
<reference evidence="3" key="3">
    <citation type="submission" date="2020-12" db="UniProtKB">
        <authorList>
            <consortium name="EnsemblPlants"/>
        </authorList>
    </citation>
    <scope>IDENTIFICATION</scope>
</reference>
<dbReference type="STRING" id="3218.A9RMF0"/>
<dbReference type="GO" id="GO:0070182">
    <property type="term" value="F:DNA polymerase binding"/>
    <property type="evidence" value="ECO:0000318"/>
    <property type="project" value="GO_Central"/>
</dbReference>
<protein>
    <recommendedName>
        <fullName evidence="1">CDT1 Geminin-binding domain-containing protein</fullName>
    </recommendedName>
</protein>
<sequence length="603" mass="66443">MSSIDGILQKQSPVFEDSEMADRGMLGFRSRKPNFSSVKPVGNNGVVGFRKRENDTPADVYLASLEEAPAQLPKKYALLESLYDDLEAAISFLDIRRQLCSFQAVCSTIEANTKRCFLQRRLAQIKHILPEAIDLEYVHPHEQNSHNKKYEMKISLLPLPAEAEVLPSTLGCSTKKPKIEAVQRRRVFRVRLSKFASIHSEEDDVPEHPLPQLIFSENSASKGAYSVMPAVTTCIAMRINTAPHRVKLSDSEILLASSMHFSKPFKPSFSIKSVKPAGSFISNERLAEVSSACSRLSSNVLPMPINRTTHRDVHNGAELPLGTSHFTPSFRPFFSISRSLSETVSASEDCANVALATDAPSSSVELEPVKCHHVLPEEELEIVQPEELQTPIKPVQTFRTPQRSSTAVYKSAKKRPHFSIVNQSSYASNSLFSTPAKPSMREEVSVEWDLRAPARTSNAVDQCSLIEGECDGLKTPVKSSRTSMKSSKYCYTPGTPLKSERGDGSVYVSYHADQEEFQSPDAAPMKHASSVRSLKFNSPEDDSKISAVTGSLKAALFTSPCPSEPYMDVPSTPVIPSRALKFGRKVAIKHTKLNLGPLFGSGL</sequence>
<dbReference type="AlphaFoldDB" id="A9RMF0"/>
<dbReference type="InterPro" id="IPR045173">
    <property type="entry name" value="Cdt1"/>
</dbReference>
<dbReference type="OrthoDB" id="341730at2759"/>
<dbReference type="GO" id="GO:0005634">
    <property type="term" value="C:nucleus"/>
    <property type="evidence" value="ECO:0000318"/>
    <property type="project" value="GO_Central"/>
</dbReference>
<dbReference type="SMART" id="SM01075">
    <property type="entry name" value="CDT1"/>
    <property type="match status" value="1"/>
</dbReference>
<dbReference type="Pfam" id="PF08839">
    <property type="entry name" value="CDT1"/>
    <property type="match status" value="1"/>
</dbReference>
<organism evidence="2">
    <name type="scientific">Physcomitrium patens</name>
    <name type="common">Spreading-leaved earth moss</name>
    <name type="synonym">Physcomitrella patens</name>
    <dbReference type="NCBI Taxonomy" id="3218"/>
    <lineage>
        <taxon>Eukaryota</taxon>
        <taxon>Viridiplantae</taxon>
        <taxon>Streptophyta</taxon>
        <taxon>Embryophyta</taxon>
        <taxon>Bryophyta</taxon>
        <taxon>Bryophytina</taxon>
        <taxon>Bryopsida</taxon>
        <taxon>Funariidae</taxon>
        <taxon>Funariales</taxon>
        <taxon>Funariaceae</taxon>
        <taxon>Physcomitrium</taxon>
    </lineage>
</organism>
<dbReference type="HOGENOM" id="CLU_019960_0_0_1"/>
<reference evidence="2 4" key="2">
    <citation type="journal article" date="2018" name="Plant J.">
        <title>The Physcomitrella patens chromosome-scale assembly reveals moss genome structure and evolution.</title>
        <authorList>
            <person name="Lang D."/>
            <person name="Ullrich K.K."/>
            <person name="Murat F."/>
            <person name="Fuchs J."/>
            <person name="Jenkins J."/>
            <person name="Haas F.B."/>
            <person name="Piednoel M."/>
            <person name="Gundlach H."/>
            <person name="Van Bel M."/>
            <person name="Meyberg R."/>
            <person name="Vives C."/>
            <person name="Morata J."/>
            <person name="Symeonidi A."/>
            <person name="Hiss M."/>
            <person name="Muchero W."/>
            <person name="Kamisugi Y."/>
            <person name="Saleh O."/>
            <person name="Blanc G."/>
            <person name="Decker E.L."/>
            <person name="van Gessel N."/>
            <person name="Grimwood J."/>
            <person name="Hayes R.D."/>
            <person name="Graham S.W."/>
            <person name="Gunter L.E."/>
            <person name="McDaniel S.F."/>
            <person name="Hoernstein S.N.W."/>
            <person name="Larsson A."/>
            <person name="Li F.W."/>
            <person name="Perroud P.F."/>
            <person name="Phillips J."/>
            <person name="Ranjan P."/>
            <person name="Rokshar D.S."/>
            <person name="Rothfels C.J."/>
            <person name="Schneider L."/>
            <person name="Shu S."/>
            <person name="Stevenson D.W."/>
            <person name="Thummler F."/>
            <person name="Tillich M."/>
            <person name="Villarreal Aguilar J.C."/>
            <person name="Widiez T."/>
            <person name="Wong G.K."/>
            <person name="Wymore A."/>
            <person name="Zhang Y."/>
            <person name="Zimmer A.D."/>
            <person name="Quatrano R.S."/>
            <person name="Mayer K.F.X."/>
            <person name="Goodstein D."/>
            <person name="Casacuberta J.M."/>
            <person name="Vandepoele K."/>
            <person name="Reski R."/>
            <person name="Cuming A.C."/>
            <person name="Tuskan G.A."/>
            <person name="Maumus F."/>
            <person name="Salse J."/>
            <person name="Schmutz J."/>
            <person name="Rensing S.A."/>
        </authorList>
    </citation>
    <scope>NUCLEOTIDE SEQUENCE [LARGE SCALE GENOMIC DNA]</scope>
    <source>
        <strain evidence="3 4">cv. Gransden 2004</strain>
    </source>
</reference>
<dbReference type="GeneID" id="112295080"/>
<feature type="domain" description="CDT1 Geminin-binding" evidence="1">
    <location>
        <begin position="72"/>
        <end position="212"/>
    </location>
</feature>
<dbReference type="eggNOG" id="KOG4762">
    <property type="taxonomic scope" value="Eukaryota"/>
</dbReference>
<dbReference type="GO" id="GO:0000076">
    <property type="term" value="P:DNA replication checkpoint signaling"/>
    <property type="evidence" value="ECO:0000318"/>
    <property type="project" value="GO_Central"/>
</dbReference>
<dbReference type="CDD" id="cd08674">
    <property type="entry name" value="Cdt1_m"/>
    <property type="match status" value="1"/>
</dbReference>
<name>A9RMF0_PHYPA</name>
<dbReference type="SUPFAM" id="SSF46785">
    <property type="entry name" value="Winged helix' DNA-binding domain"/>
    <property type="match status" value="1"/>
</dbReference>
<dbReference type="GO" id="GO:0003677">
    <property type="term" value="F:DNA binding"/>
    <property type="evidence" value="ECO:0000318"/>
    <property type="project" value="GO_Central"/>
</dbReference>
<dbReference type="PANTHER" id="PTHR28637">
    <property type="entry name" value="DNA REPLICATION FACTOR CDT1"/>
    <property type="match status" value="1"/>
</dbReference>
<dbReference type="Gramene" id="Pp3c18_4420V3.1">
    <property type="protein sequence ID" value="Pp3c18_4420V3.1"/>
    <property type="gene ID" value="Pp3c18_4420"/>
</dbReference>
<dbReference type="PANTHER" id="PTHR28637:SF1">
    <property type="entry name" value="DNA REPLICATION FACTOR CDT1"/>
    <property type="match status" value="1"/>
</dbReference>
<proteinExistence type="predicted"/>
<dbReference type="EMBL" id="ABEU02000018">
    <property type="protein sequence ID" value="PNR34816.1"/>
    <property type="molecule type" value="Genomic_DNA"/>
</dbReference>
<dbReference type="Gramene" id="Pp3c18_4420V3.2">
    <property type="protein sequence ID" value="Pp3c18_4420V3.2"/>
    <property type="gene ID" value="Pp3c18_4420"/>
</dbReference>
<reference evidence="2 4" key="1">
    <citation type="journal article" date="2008" name="Science">
        <title>The Physcomitrella genome reveals evolutionary insights into the conquest of land by plants.</title>
        <authorList>
            <person name="Rensing S."/>
            <person name="Lang D."/>
            <person name="Zimmer A."/>
            <person name="Terry A."/>
            <person name="Salamov A."/>
            <person name="Shapiro H."/>
            <person name="Nishiyama T."/>
            <person name="Perroud P.-F."/>
            <person name="Lindquist E."/>
            <person name="Kamisugi Y."/>
            <person name="Tanahashi T."/>
            <person name="Sakakibara K."/>
            <person name="Fujita T."/>
            <person name="Oishi K."/>
            <person name="Shin-I T."/>
            <person name="Kuroki Y."/>
            <person name="Toyoda A."/>
            <person name="Suzuki Y."/>
            <person name="Hashimoto A."/>
            <person name="Yamaguchi K."/>
            <person name="Sugano A."/>
            <person name="Kohara Y."/>
            <person name="Fujiyama A."/>
            <person name="Anterola A."/>
            <person name="Aoki S."/>
            <person name="Ashton N."/>
            <person name="Barbazuk W.B."/>
            <person name="Barker E."/>
            <person name="Bennetzen J."/>
            <person name="Bezanilla M."/>
            <person name="Blankenship R."/>
            <person name="Cho S.H."/>
            <person name="Dutcher S."/>
            <person name="Estelle M."/>
            <person name="Fawcett J.A."/>
            <person name="Gundlach H."/>
            <person name="Hanada K."/>
            <person name="Heyl A."/>
            <person name="Hicks K.A."/>
            <person name="Hugh J."/>
            <person name="Lohr M."/>
            <person name="Mayer K."/>
            <person name="Melkozernov A."/>
            <person name="Murata T."/>
            <person name="Nelson D."/>
            <person name="Pils B."/>
            <person name="Prigge M."/>
            <person name="Reiss B."/>
            <person name="Renner T."/>
            <person name="Rombauts S."/>
            <person name="Rushton P."/>
            <person name="Sanderfoot A."/>
            <person name="Schween G."/>
            <person name="Shiu S.-H."/>
            <person name="Stueber K."/>
            <person name="Theodoulou F.L."/>
            <person name="Tu H."/>
            <person name="Van de Peer Y."/>
            <person name="Verrier P.J."/>
            <person name="Waters E."/>
            <person name="Wood A."/>
            <person name="Yang L."/>
            <person name="Cove D."/>
            <person name="Cuming A."/>
            <person name="Hasebe M."/>
            <person name="Lucas S."/>
            <person name="Mishler D.B."/>
            <person name="Reski R."/>
            <person name="Grigoriev I."/>
            <person name="Quatrano R.S."/>
            <person name="Boore J.L."/>
        </authorList>
    </citation>
    <scope>NUCLEOTIDE SEQUENCE [LARGE SCALE GENOMIC DNA]</scope>
    <source>
        <strain evidence="3 4">cv. Gransden 2004</strain>
    </source>
</reference>
<dbReference type="GO" id="GO:0000278">
    <property type="term" value="P:mitotic cell cycle"/>
    <property type="evidence" value="ECO:0000318"/>
    <property type="project" value="GO_Central"/>
</dbReference>
<dbReference type="RefSeq" id="XP_024402010.1">
    <property type="nucleotide sequence ID" value="XM_024546242.2"/>
</dbReference>
<dbReference type="Proteomes" id="UP000006727">
    <property type="component" value="Chromosome 18"/>
</dbReference>
<dbReference type="GO" id="GO:0071163">
    <property type="term" value="P:DNA replication preinitiation complex assembly"/>
    <property type="evidence" value="ECO:0000318"/>
    <property type="project" value="GO_Central"/>
</dbReference>
<dbReference type="FunCoup" id="A9RMF0">
    <property type="interactions" value="461"/>
</dbReference>